<comment type="subcellular location">
    <subcellularLocation>
        <location evidence="2">Cell membrane</location>
    </subcellularLocation>
    <subcellularLocation>
        <location evidence="3">Membrane raft</location>
        <topology evidence="3">Multi-pass membrane protein</topology>
    </subcellularLocation>
</comment>
<dbReference type="EC" id="2.7.13.3" evidence="4"/>
<dbReference type="Pfam" id="PF02518">
    <property type="entry name" value="HATPase_c"/>
    <property type="match status" value="1"/>
</dbReference>
<evidence type="ECO:0000256" key="13">
    <source>
        <dbReference type="SAM" id="SignalP"/>
    </source>
</evidence>
<evidence type="ECO:0000256" key="4">
    <source>
        <dbReference type="ARBA" id="ARBA00012438"/>
    </source>
</evidence>
<dbReference type="GO" id="GO:0000155">
    <property type="term" value="F:phosphorelay sensor kinase activity"/>
    <property type="evidence" value="ECO:0007669"/>
    <property type="project" value="InterPro"/>
</dbReference>
<dbReference type="InterPro" id="IPR003661">
    <property type="entry name" value="HisK_dim/P_dom"/>
</dbReference>
<evidence type="ECO:0000256" key="11">
    <source>
        <dbReference type="ARBA" id="ARBA00023012"/>
    </source>
</evidence>
<proteinExistence type="predicted"/>
<feature type="chain" id="PRO_5019770031" description="histidine kinase" evidence="13">
    <location>
        <begin position="21"/>
        <end position="1077"/>
    </location>
</feature>
<dbReference type="SUPFAM" id="SSF63829">
    <property type="entry name" value="Calcium-dependent phosphotriesterase"/>
    <property type="match status" value="2"/>
</dbReference>
<dbReference type="FunFam" id="1.10.287.130:FF:000001">
    <property type="entry name" value="Two-component sensor histidine kinase"/>
    <property type="match status" value="1"/>
</dbReference>
<dbReference type="InterPro" id="IPR011123">
    <property type="entry name" value="Y_Y_Y"/>
</dbReference>
<dbReference type="InterPro" id="IPR036890">
    <property type="entry name" value="HATPase_C_sf"/>
</dbReference>
<keyword evidence="10" id="KW-0067">ATP-binding</keyword>
<dbReference type="CDD" id="cd16922">
    <property type="entry name" value="HATPase_EvgS-ArcB-TorS-like"/>
    <property type="match status" value="1"/>
</dbReference>
<dbReference type="CDD" id="cd00082">
    <property type="entry name" value="HisKA"/>
    <property type="match status" value="1"/>
</dbReference>
<dbReference type="PRINTS" id="PR00344">
    <property type="entry name" value="BCTRLSENSOR"/>
</dbReference>
<feature type="domain" description="Histidine kinase" evidence="14">
    <location>
        <begin position="856"/>
        <end position="1075"/>
    </location>
</feature>
<dbReference type="Gene3D" id="3.30.565.10">
    <property type="entry name" value="Histidine kinase-like ATPase, C-terminal domain"/>
    <property type="match status" value="1"/>
</dbReference>
<evidence type="ECO:0000256" key="8">
    <source>
        <dbReference type="ARBA" id="ARBA00022741"/>
    </source>
</evidence>
<dbReference type="SUPFAM" id="SSF47384">
    <property type="entry name" value="Homodimeric domain of signal transducing histidine kinase"/>
    <property type="match status" value="1"/>
</dbReference>
<evidence type="ECO:0000256" key="3">
    <source>
        <dbReference type="ARBA" id="ARBA00004314"/>
    </source>
</evidence>
<dbReference type="PROSITE" id="PS50109">
    <property type="entry name" value="HIS_KIN"/>
    <property type="match status" value="1"/>
</dbReference>
<dbReference type="Pfam" id="PF07495">
    <property type="entry name" value="Y_Y_Y"/>
    <property type="match status" value="1"/>
</dbReference>
<feature type="signal peptide" evidence="13">
    <location>
        <begin position="1"/>
        <end position="20"/>
    </location>
</feature>
<evidence type="ECO:0000256" key="12">
    <source>
        <dbReference type="ARBA" id="ARBA00023136"/>
    </source>
</evidence>
<name>A0A486XL90_9GAMM</name>
<dbReference type="InterPro" id="IPR036097">
    <property type="entry name" value="HisK_dim/P_sf"/>
</dbReference>
<keyword evidence="9" id="KW-0418">Kinase</keyword>
<keyword evidence="7" id="KW-0808">Transferase</keyword>
<dbReference type="InterPro" id="IPR011110">
    <property type="entry name" value="Reg_prop"/>
</dbReference>
<keyword evidence="12" id="KW-0472">Membrane</keyword>
<dbReference type="PANTHER" id="PTHR43547:SF2">
    <property type="entry name" value="HYBRID SIGNAL TRANSDUCTION HISTIDINE KINASE C"/>
    <property type="match status" value="1"/>
</dbReference>
<accession>A0A486XL90</accession>
<organism evidence="15">
    <name type="scientific">Rheinheimera sp. BAL341</name>
    <dbReference type="NCBI Taxonomy" id="1708203"/>
    <lineage>
        <taxon>Bacteria</taxon>
        <taxon>Pseudomonadati</taxon>
        <taxon>Pseudomonadota</taxon>
        <taxon>Gammaproteobacteria</taxon>
        <taxon>Chromatiales</taxon>
        <taxon>Chromatiaceae</taxon>
        <taxon>Rheinheimera</taxon>
    </lineage>
</organism>
<dbReference type="GO" id="GO:0005886">
    <property type="term" value="C:plasma membrane"/>
    <property type="evidence" value="ECO:0007669"/>
    <property type="project" value="UniProtKB-SubCell"/>
</dbReference>
<keyword evidence="5" id="KW-1003">Cell membrane</keyword>
<dbReference type="InterPro" id="IPR015943">
    <property type="entry name" value="WD40/YVTN_repeat-like_dom_sf"/>
</dbReference>
<dbReference type="Gene3D" id="2.60.40.10">
    <property type="entry name" value="Immunoglobulins"/>
    <property type="match status" value="1"/>
</dbReference>
<dbReference type="InterPro" id="IPR004358">
    <property type="entry name" value="Sig_transdc_His_kin-like_C"/>
</dbReference>
<dbReference type="SMART" id="SM00387">
    <property type="entry name" value="HATPase_c"/>
    <property type="match status" value="1"/>
</dbReference>
<evidence type="ECO:0000256" key="9">
    <source>
        <dbReference type="ARBA" id="ARBA00022777"/>
    </source>
</evidence>
<evidence type="ECO:0000259" key="14">
    <source>
        <dbReference type="PROSITE" id="PS50109"/>
    </source>
</evidence>
<dbReference type="InterPro" id="IPR005467">
    <property type="entry name" value="His_kinase_dom"/>
</dbReference>
<evidence type="ECO:0000313" key="15">
    <source>
        <dbReference type="EMBL" id="VHO02282.1"/>
    </source>
</evidence>
<dbReference type="PANTHER" id="PTHR43547">
    <property type="entry name" value="TWO-COMPONENT HISTIDINE KINASE"/>
    <property type="match status" value="1"/>
</dbReference>
<evidence type="ECO:0000256" key="1">
    <source>
        <dbReference type="ARBA" id="ARBA00000085"/>
    </source>
</evidence>
<evidence type="ECO:0000256" key="7">
    <source>
        <dbReference type="ARBA" id="ARBA00022679"/>
    </source>
</evidence>
<comment type="catalytic activity">
    <reaction evidence="1">
        <text>ATP + protein L-histidine = ADP + protein N-phospho-L-histidine.</text>
        <dbReference type="EC" id="2.7.13.3"/>
    </reaction>
</comment>
<dbReference type="Pfam" id="PF07494">
    <property type="entry name" value="Reg_prop"/>
    <property type="match status" value="2"/>
</dbReference>
<dbReference type="SUPFAM" id="SSF55874">
    <property type="entry name" value="ATPase domain of HSP90 chaperone/DNA topoisomerase II/histidine kinase"/>
    <property type="match status" value="1"/>
</dbReference>
<dbReference type="AlphaFoldDB" id="A0A486XL90"/>
<sequence length="1077" mass="119880">MGLFTRCFILLFCISGYAGAEQIFSRFGVDDGLPNATIYSIVQDDTGFLWLGSTNSGLLRFDGYRFTEFAVLTQQELQQQQTADVGVIMLDDKNNIWAGTWGFGVSVIEAGTGKLTRYTAEKLAGEQIQVLFQDSKRYIWVGSTEGLNRINPIGEVETIGETGLRIWSLAESDDGTIWIGTSTGLFFWRQDTGFSQLIQLKPGADRLSRENEIRALKVVNGKLWVGTRFGLYRYVIEQKQFVSVALVAPEQPQPIINIITTDNSNSTLMIGSYSGLYRLALSNTDTVPAMQPVMLSNVNVRSILLDRSNVLWLGSRESGLYRSIVSSKAFDDVNSLHPSLDIRQPFSITAVYQRQQQLWLGNTDSLHLINLATGQHQIIPTASRVNAIKSTSDGSVYIATDSGLLRYNGTAELQKVDEPFVLSGVVNRNVRDLAVDQHDRLYLGMWGEGVIGWQPDSATTQRWLTQLAQHATGNTVQSVFVGANDQLWVGTRYSGLFQIDLVSGNVKRHSSLGDTELKLPHNDVQCVSEYGAELAVCSREGLLLFNRQSGTLQQFTTEQGLPANTVLAVLQQQQGRLWVSTAKGLGFRPAAKHHFISYNSNDGMLSSELNANAIFAGKEQVFLGAIAGLVVVSPSQLNVNARTPQPVLSALTIDQLPTEVKPHQQSWPDIRLEAGQRSLALEFSALDYQDPERNRFRYQLEGIDASWISSPNHNKAFYANLPAGRYTLWLKASNNHGFFSDQVKAASITVLPHWWQQSWVIYSGISTFIVLLWLMHLYRLRHIRQINRLLQETVEHKAKAQLVLETRVAERTRALEESSVTLSLRTRQLERSLEELANRNTELKRVDKLKDEFIATVSHELRTPLTAIRGAIGLIAQNVVPANSESYQNLLQTAQANSERLAHLINDLLDLQKFTTGTFSLQMGRTNLVALAQQSVSAMQPYAQRFAVELLLSNDVNEAWAIADATRIRQVMDNLISNAIKFSTANNKVVVRFICSEATVGFEVEDFGSGIPDEFKPRIFDKFSQADGSDSRAKEGTGLGLAICKKIIENHQGQIGFRSVLGAGSTFWFTLEHDDAR</sequence>
<evidence type="ECO:0000256" key="2">
    <source>
        <dbReference type="ARBA" id="ARBA00004236"/>
    </source>
</evidence>
<keyword evidence="11" id="KW-0902">Two-component regulatory system</keyword>
<evidence type="ECO:0000256" key="5">
    <source>
        <dbReference type="ARBA" id="ARBA00022475"/>
    </source>
</evidence>
<evidence type="ECO:0000256" key="6">
    <source>
        <dbReference type="ARBA" id="ARBA00022553"/>
    </source>
</evidence>
<dbReference type="InterPro" id="IPR003594">
    <property type="entry name" value="HATPase_dom"/>
</dbReference>
<dbReference type="Pfam" id="PF00512">
    <property type="entry name" value="HisKA"/>
    <property type="match status" value="1"/>
</dbReference>
<dbReference type="GO" id="GO:0045121">
    <property type="term" value="C:membrane raft"/>
    <property type="evidence" value="ECO:0007669"/>
    <property type="project" value="UniProtKB-SubCell"/>
</dbReference>
<dbReference type="GO" id="GO:0005524">
    <property type="term" value="F:ATP binding"/>
    <property type="evidence" value="ECO:0007669"/>
    <property type="project" value="UniProtKB-KW"/>
</dbReference>
<reference evidence="15" key="1">
    <citation type="submission" date="2019-04" db="EMBL/GenBank/DDBJ databases">
        <authorList>
            <person name="Brambilla D."/>
        </authorList>
    </citation>
    <scope>NUCLEOTIDE SEQUENCE</scope>
    <source>
        <strain evidence="15">BAL1</strain>
    </source>
</reference>
<dbReference type="Gene3D" id="2.130.10.10">
    <property type="entry name" value="YVTN repeat-like/Quinoprotein amine dehydrogenase"/>
    <property type="match status" value="3"/>
</dbReference>
<keyword evidence="8" id="KW-0547">Nucleotide-binding</keyword>
<gene>
    <name evidence="15" type="ORF">BAL341_696</name>
</gene>
<evidence type="ECO:0000256" key="10">
    <source>
        <dbReference type="ARBA" id="ARBA00022840"/>
    </source>
</evidence>
<dbReference type="EMBL" id="CAAJGR010000061">
    <property type="protein sequence ID" value="VHO02282.1"/>
    <property type="molecule type" value="Genomic_DNA"/>
</dbReference>
<protein>
    <recommendedName>
        <fullName evidence="4">histidine kinase</fullName>
        <ecNumber evidence="4">2.7.13.3</ecNumber>
    </recommendedName>
</protein>
<dbReference type="FunFam" id="3.30.565.10:FF:000023">
    <property type="entry name" value="PAS domain-containing sensor histidine kinase"/>
    <property type="match status" value="1"/>
</dbReference>
<dbReference type="SMART" id="SM00388">
    <property type="entry name" value="HisKA"/>
    <property type="match status" value="1"/>
</dbReference>
<keyword evidence="6" id="KW-0597">Phosphoprotein</keyword>
<dbReference type="InterPro" id="IPR013783">
    <property type="entry name" value="Ig-like_fold"/>
</dbReference>
<dbReference type="Gene3D" id="1.10.287.130">
    <property type="match status" value="1"/>
</dbReference>
<keyword evidence="13" id="KW-0732">Signal</keyword>